<dbReference type="AlphaFoldDB" id="A0A8H6W8M4"/>
<accession>A0A8H6W8M4</accession>
<feature type="region of interest" description="Disordered" evidence="1">
    <location>
        <begin position="406"/>
        <end position="431"/>
    </location>
</feature>
<feature type="region of interest" description="Disordered" evidence="1">
    <location>
        <begin position="515"/>
        <end position="562"/>
    </location>
</feature>
<gene>
    <name evidence="2" type="ORF">MIND_00351300</name>
</gene>
<evidence type="ECO:0000313" key="2">
    <source>
        <dbReference type="EMBL" id="KAF7309794.1"/>
    </source>
</evidence>
<protein>
    <submittedName>
        <fullName evidence="2">Deacetylase sirtuin-type domain-containing protein</fullName>
    </submittedName>
</protein>
<proteinExistence type="predicted"/>
<keyword evidence="3" id="KW-1185">Reference proteome</keyword>
<dbReference type="GeneID" id="59342875"/>
<dbReference type="OrthoDB" id="3159295at2759"/>
<feature type="compositionally biased region" description="Low complexity" evidence="1">
    <location>
        <begin position="533"/>
        <end position="542"/>
    </location>
</feature>
<evidence type="ECO:0000313" key="3">
    <source>
        <dbReference type="Proteomes" id="UP000636479"/>
    </source>
</evidence>
<comment type="caution">
    <text evidence="2">The sequence shown here is derived from an EMBL/GenBank/DDBJ whole genome shotgun (WGS) entry which is preliminary data.</text>
</comment>
<dbReference type="Proteomes" id="UP000636479">
    <property type="component" value="Unassembled WGS sequence"/>
</dbReference>
<feature type="region of interest" description="Disordered" evidence="1">
    <location>
        <begin position="477"/>
        <end position="499"/>
    </location>
</feature>
<sequence>MRLKGRPSLPPELVDLIIQLLVHSHGSTASPALFSQLAPLTLVSTLFRRITLHQFFRRIVLLEIDPRKANSEWNRLLRLLLSLNDRDCYSWVRCLLVTSRALIGPFELARLSELSHLVQLSIDFATEGLATQKFAMHLVADAPPTLNILILTSLPSVNIPLLRLVASRFPYLTRLHLSTTERLDCHCWNCYEESLGCTMHSPIPSMFSDAQHLSIVFARILQPLKLLTFLHLGIFLSDETLIDEHIRHAEQPNTAAFGPEQCVICDNVAEQVRLRELTAALDFAQHLKSLRTIGFSSFFDRAIPDVNNTIVYILREGGRLRDKSLSATMAPTSTSTTTADKNAEFAKLFDLFEMLATRRSRKTPLTDADLDDTQTIPVPTELESVFRKLSNNLNIVPPRATGRARRNTVAGVAKKSQVNADSESDETDAESMAKFPLGRTHAFTFRKMIHHLYQAEEWGTKVREVLQRSKLEYKSLAEQTTTGPATKETESTINTTPHVPGRVYFKTEVKVSGKKPAPLAVQGRRRAHSIGGLSSRRSLPTSPTSPTPPARALDDKGARATKKRCIGRRKSVAGLEGHADGWFYDAAISSTERVEPLMSLSANILNRPRHQSLHGDKPTISPHPPTPVVSDDNVCISTSNAATKRRFSQF</sequence>
<evidence type="ECO:0000256" key="1">
    <source>
        <dbReference type="SAM" id="MobiDB-lite"/>
    </source>
</evidence>
<dbReference type="EMBL" id="JACAZF010000003">
    <property type="protein sequence ID" value="KAF7309794.1"/>
    <property type="molecule type" value="Genomic_DNA"/>
</dbReference>
<organism evidence="2 3">
    <name type="scientific">Mycena indigotica</name>
    <dbReference type="NCBI Taxonomy" id="2126181"/>
    <lineage>
        <taxon>Eukaryota</taxon>
        <taxon>Fungi</taxon>
        <taxon>Dikarya</taxon>
        <taxon>Basidiomycota</taxon>
        <taxon>Agaricomycotina</taxon>
        <taxon>Agaricomycetes</taxon>
        <taxon>Agaricomycetidae</taxon>
        <taxon>Agaricales</taxon>
        <taxon>Marasmiineae</taxon>
        <taxon>Mycenaceae</taxon>
        <taxon>Mycena</taxon>
    </lineage>
</organism>
<dbReference type="RefSeq" id="XP_037223244.1">
    <property type="nucleotide sequence ID" value="XM_037360359.1"/>
</dbReference>
<reference evidence="2" key="1">
    <citation type="submission" date="2020-05" db="EMBL/GenBank/DDBJ databases">
        <title>Mycena genomes resolve the evolution of fungal bioluminescence.</title>
        <authorList>
            <person name="Tsai I.J."/>
        </authorList>
    </citation>
    <scope>NUCLEOTIDE SEQUENCE</scope>
    <source>
        <strain evidence="2">171206Taipei</strain>
    </source>
</reference>
<name>A0A8H6W8M4_9AGAR</name>